<keyword evidence="2" id="KW-0539">Nucleus</keyword>
<proteinExistence type="predicted"/>
<dbReference type="InterPro" id="IPR015943">
    <property type="entry name" value="WD40/YVTN_repeat-like_dom_sf"/>
</dbReference>
<reference evidence="3 4" key="1">
    <citation type="submission" date="2023-10" db="EMBL/GenBank/DDBJ databases">
        <title>Chromosome-scale genome assembly provides insights into flower coloration mechanisms of Canna indica.</title>
        <authorList>
            <person name="Li C."/>
        </authorList>
    </citation>
    <scope>NUCLEOTIDE SEQUENCE [LARGE SCALE GENOMIC DNA]</scope>
    <source>
        <tissue evidence="3">Flower</tissue>
    </source>
</reference>
<dbReference type="PROSITE" id="PS51542">
    <property type="entry name" value="FYRN"/>
    <property type="match status" value="1"/>
</dbReference>
<dbReference type="PANTHER" id="PTHR22715">
    <property type="entry name" value="TRANSFORMING GROWTH FACTOR BETA REGULATED GENE 1"/>
    <property type="match status" value="1"/>
</dbReference>
<name>A0AAQ3KF83_9LILI</name>
<evidence type="ECO:0000313" key="4">
    <source>
        <dbReference type="Proteomes" id="UP001327560"/>
    </source>
</evidence>
<comment type="subcellular location">
    <subcellularLocation>
        <location evidence="1">Nucleus</location>
    </subcellularLocation>
</comment>
<organism evidence="3 4">
    <name type="scientific">Canna indica</name>
    <name type="common">Indian-shot</name>
    <dbReference type="NCBI Taxonomy" id="4628"/>
    <lineage>
        <taxon>Eukaryota</taxon>
        <taxon>Viridiplantae</taxon>
        <taxon>Streptophyta</taxon>
        <taxon>Embryophyta</taxon>
        <taxon>Tracheophyta</taxon>
        <taxon>Spermatophyta</taxon>
        <taxon>Magnoliopsida</taxon>
        <taxon>Liliopsida</taxon>
        <taxon>Zingiberales</taxon>
        <taxon>Cannaceae</taxon>
        <taxon>Canna</taxon>
    </lineage>
</organism>
<accession>A0AAQ3KF83</accession>
<dbReference type="SUPFAM" id="SSF50978">
    <property type="entry name" value="WD40 repeat-like"/>
    <property type="match status" value="1"/>
</dbReference>
<dbReference type="EMBL" id="CP136894">
    <property type="protein sequence ID" value="WOL07758.1"/>
    <property type="molecule type" value="Genomic_DNA"/>
</dbReference>
<evidence type="ECO:0000256" key="2">
    <source>
        <dbReference type="ARBA" id="ARBA00023242"/>
    </source>
</evidence>
<dbReference type="GO" id="GO:0140993">
    <property type="term" value="F:histone modifying activity"/>
    <property type="evidence" value="ECO:0007669"/>
    <property type="project" value="UniProtKB-ARBA"/>
</dbReference>
<sequence>MEDVRPRGGSRDDLEIASIGVLYRGPWDKKYWSSSRGKDRYPYPVGYQAIRTHGGNTYQMEIHEGSKGPLFKVTSADGESSTGQTPDIAWKHFQKKNGLRVKDRDGKQFSSKVDGVELFGFQNPFVKRLLREVVSNGCIVAESDVLSSLGNEAPRLDDKMQTRGSFVCNDSLVYSKKYQTSGKRSTMNITCTKVNSKTTKTKRLRSQYVLNDSALGDPHQENAIFSHSEISSKKIIKENSIPSSRNLSSQIQGSQNYLSYSPKGNICAANNDICLQAGTSKSGSASAIVDNCHQFPARDDVTQETRYLDNSIEKHVIYVKESKPGSQDPHLNSVCDVDKSTVIITIKFMLQVTSTCIQPAPECSDLLGAAASKELIKDWLPETISPSGSSNPSSEKADLNVAGEELAKSMMCFLLPRAVTLLEKTYVRRKSRCQSHKVKFGPGSNFSVGCPVEEKIASQNFTDSICQGEFEADSFMNESKVKIPETSNDPLSMPYQMTKMEHPNDGCMTYKPFDQSVYWGDAKHMIPDSFEDDKYVSDVHTEKHTTVIEIDGAAYDKTRENNITSTPVIQAETVGPSNSEIVLLPNNTNKNEYFLTDSLVDCLEEAANDDLFFAKENVSDAISSLGACVNNDMPYLNPGVVENVDSRTLNTEHGEDALEEMVIPEYTLDHNNCRNGTEQCFLPENTSSDNLGERGTSMFVKKESLHMNGNQREELQTSMLGNSAAEHNDYERRDQIGGIHTLTVGPNGESPVNLKVDSASCSRIPSILLSDAGLHANSIKMRNLSNAPHFSSQCNFPLSESIICRNYIDFDAIGTYFAPGTSKIAGNDKTRPMSGKSNLRVASQVQDMARIVDANVKSSNIDDHFVYCAEENCADSINKLHSSHEFCIPPLQESLKDVPEQSINILDDFSFAVKKQTSIKTIDEKGANLFHKQLNQNGLLDGCSYKGAKSNEELGGTFELVGCYVHPNPVLSMCLRSEEDHLQISVICGLQESNKRYVFIYKAPLKDKGEVCPSFIGYTSLELPLLPGPSNINTTSERSGLQFTPDGQSLVFLGSTKAPLCRVGSTNCTCSMCKCNCHEENAVQIGQVNFGYVLLLAKLTTFERLSCILVCEPNYLITAGVSGTLHIWSMNCNWREALEEFALPSFNYSTPAIELKTIPKSNSLIVGHDGAGSFGLWDISKRILLSRFSIPGSVIFQILPIGMFSFEDMAIPSTCQEMKLMQETLEANYWVTETAASPLQLREDIAIGLLVSTASHSEAQVDHHLKEPNMYSNRCWRLALLIKSIVVMGSVLDKRASSVDASADYGIIGTYDGLLYKWELSSGKKLANLLHLKWGSILCTSVDAESGVLAVADDKCRLLILKQV</sequence>
<keyword evidence="4" id="KW-1185">Reference proteome</keyword>
<dbReference type="Gene3D" id="2.130.10.10">
    <property type="entry name" value="YVTN repeat-like/Quinoprotein amine dehydrogenase"/>
    <property type="match status" value="1"/>
</dbReference>
<dbReference type="InterPro" id="IPR036322">
    <property type="entry name" value="WD40_repeat_dom_sf"/>
</dbReference>
<evidence type="ECO:0000313" key="3">
    <source>
        <dbReference type="EMBL" id="WOL07758.1"/>
    </source>
</evidence>
<dbReference type="Gene3D" id="3.30.160.360">
    <property type="match status" value="1"/>
</dbReference>
<dbReference type="InterPro" id="IPR003889">
    <property type="entry name" value="FYrich_C"/>
</dbReference>
<dbReference type="PANTHER" id="PTHR22715:SF1">
    <property type="entry name" value="DNA BINDING PROTEIN"/>
    <property type="match status" value="1"/>
</dbReference>
<dbReference type="Pfam" id="PF05965">
    <property type="entry name" value="FYRC"/>
    <property type="match status" value="1"/>
</dbReference>
<dbReference type="GO" id="GO:0005634">
    <property type="term" value="C:nucleus"/>
    <property type="evidence" value="ECO:0007669"/>
    <property type="project" value="UniProtKB-SubCell"/>
</dbReference>
<dbReference type="PROSITE" id="PS51543">
    <property type="entry name" value="FYRC"/>
    <property type="match status" value="1"/>
</dbReference>
<dbReference type="InterPro" id="IPR003888">
    <property type="entry name" value="FYrich_N"/>
</dbReference>
<dbReference type="Proteomes" id="UP001327560">
    <property type="component" value="Chromosome 5"/>
</dbReference>
<dbReference type="GO" id="GO:0051726">
    <property type="term" value="P:regulation of cell cycle"/>
    <property type="evidence" value="ECO:0007669"/>
    <property type="project" value="TreeGrafter"/>
</dbReference>
<evidence type="ECO:0000256" key="1">
    <source>
        <dbReference type="ARBA" id="ARBA00004123"/>
    </source>
</evidence>
<protein>
    <submittedName>
        <fullName evidence="3">Uncharacterized protein</fullName>
    </submittedName>
</protein>
<dbReference type="InterPro" id="IPR040092">
    <property type="entry name" value="TBRG1"/>
</dbReference>
<gene>
    <name evidence="3" type="ORF">Cni_G16505</name>
</gene>